<dbReference type="EMBL" id="MCFA01000183">
    <property type="protein sequence ID" value="ORY00459.1"/>
    <property type="molecule type" value="Genomic_DNA"/>
</dbReference>
<comment type="caution">
    <text evidence="3">The sequence shown here is derived from an EMBL/GenBank/DDBJ whole genome shotgun (WGS) entry which is preliminary data.</text>
</comment>
<feature type="compositionally biased region" description="Polar residues" evidence="2">
    <location>
        <begin position="9"/>
        <end position="18"/>
    </location>
</feature>
<feature type="region of interest" description="Disordered" evidence="2">
    <location>
        <begin position="433"/>
        <end position="531"/>
    </location>
</feature>
<evidence type="ECO:0000256" key="2">
    <source>
        <dbReference type="SAM" id="MobiDB-lite"/>
    </source>
</evidence>
<protein>
    <submittedName>
        <fullName evidence="3">Uncharacterized protein</fullName>
    </submittedName>
</protein>
<dbReference type="GO" id="GO:0032797">
    <property type="term" value="C:SMN complex"/>
    <property type="evidence" value="ECO:0007669"/>
    <property type="project" value="TreeGrafter"/>
</dbReference>
<dbReference type="AlphaFoldDB" id="A0A1Y1YR57"/>
<dbReference type="Gene3D" id="1.20.58.1070">
    <property type="match status" value="1"/>
</dbReference>
<feature type="compositionally biased region" description="Basic and acidic residues" evidence="2">
    <location>
        <begin position="197"/>
        <end position="214"/>
    </location>
</feature>
<evidence type="ECO:0000313" key="4">
    <source>
        <dbReference type="Proteomes" id="UP000193144"/>
    </source>
</evidence>
<feature type="compositionally biased region" description="Polar residues" evidence="2">
    <location>
        <begin position="489"/>
        <end position="503"/>
    </location>
</feature>
<gene>
    <name evidence="3" type="ORF">BCR34DRAFT_112415</name>
</gene>
<dbReference type="OrthoDB" id="428895at2759"/>
<feature type="region of interest" description="Disordered" evidence="2">
    <location>
        <begin position="193"/>
        <end position="216"/>
    </location>
</feature>
<accession>A0A1Y1YR57</accession>
<dbReference type="GO" id="GO:0000387">
    <property type="term" value="P:spliceosomal snRNP assembly"/>
    <property type="evidence" value="ECO:0007669"/>
    <property type="project" value="InterPro"/>
</dbReference>
<feature type="compositionally biased region" description="Basic residues" evidence="2">
    <location>
        <begin position="51"/>
        <end position="63"/>
    </location>
</feature>
<feature type="compositionally biased region" description="Basic and acidic residues" evidence="2">
    <location>
        <begin position="477"/>
        <end position="488"/>
    </location>
</feature>
<dbReference type="Pfam" id="PF04938">
    <property type="entry name" value="SIP1"/>
    <property type="match status" value="1"/>
</dbReference>
<feature type="compositionally biased region" description="Basic and acidic residues" evidence="2">
    <location>
        <begin position="396"/>
        <end position="408"/>
    </location>
</feature>
<feature type="region of interest" description="Disordered" evidence="2">
    <location>
        <begin position="1"/>
        <end position="69"/>
    </location>
</feature>
<dbReference type="InterPro" id="IPR035426">
    <property type="entry name" value="Gemin2/Brr1"/>
</dbReference>
<feature type="region of interest" description="Disordered" evidence="2">
    <location>
        <begin position="310"/>
        <end position="408"/>
    </location>
</feature>
<organism evidence="3 4">
    <name type="scientific">Clohesyomyces aquaticus</name>
    <dbReference type="NCBI Taxonomy" id="1231657"/>
    <lineage>
        <taxon>Eukaryota</taxon>
        <taxon>Fungi</taxon>
        <taxon>Dikarya</taxon>
        <taxon>Ascomycota</taxon>
        <taxon>Pezizomycotina</taxon>
        <taxon>Dothideomycetes</taxon>
        <taxon>Pleosporomycetidae</taxon>
        <taxon>Pleosporales</taxon>
        <taxon>Lindgomycetaceae</taxon>
        <taxon>Clohesyomyces</taxon>
    </lineage>
</organism>
<evidence type="ECO:0000313" key="3">
    <source>
        <dbReference type="EMBL" id="ORY00459.1"/>
    </source>
</evidence>
<dbReference type="PANTHER" id="PTHR12794:SF0">
    <property type="entry name" value="GEM-ASSOCIATED PROTEIN 2"/>
    <property type="match status" value="1"/>
</dbReference>
<dbReference type="PANTHER" id="PTHR12794">
    <property type="entry name" value="GEMIN2"/>
    <property type="match status" value="1"/>
</dbReference>
<name>A0A1Y1YR57_9PLEO</name>
<evidence type="ECO:0000256" key="1">
    <source>
        <dbReference type="ARBA" id="ARBA00025758"/>
    </source>
</evidence>
<reference evidence="3 4" key="1">
    <citation type="submission" date="2016-07" db="EMBL/GenBank/DDBJ databases">
        <title>Pervasive Adenine N6-methylation of Active Genes in Fungi.</title>
        <authorList>
            <consortium name="DOE Joint Genome Institute"/>
            <person name="Mondo S.J."/>
            <person name="Dannebaum R.O."/>
            <person name="Kuo R.C."/>
            <person name="Labutti K."/>
            <person name="Haridas S."/>
            <person name="Kuo A."/>
            <person name="Salamov A."/>
            <person name="Ahrendt S.R."/>
            <person name="Lipzen A."/>
            <person name="Sullivan W."/>
            <person name="Andreopoulos W.B."/>
            <person name="Clum A."/>
            <person name="Lindquist E."/>
            <person name="Daum C."/>
            <person name="Ramamoorthy G.K."/>
            <person name="Gryganskyi A."/>
            <person name="Culley D."/>
            <person name="Magnuson J.K."/>
            <person name="James T.Y."/>
            <person name="O'Malley M.A."/>
            <person name="Stajich J.E."/>
            <person name="Spatafora J.W."/>
            <person name="Visel A."/>
            <person name="Grigoriev I.V."/>
        </authorList>
    </citation>
    <scope>NUCLEOTIDE SEQUENCE [LARGE SCALE GENOMIC DNA]</scope>
    <source>
        <strain evidence="3 4">CBS 115471</strain>
    </source>
</reference>
<feature type="compositionally biased region" description="Basic and acidic residues" evidence="2">
    <location>
        <begin position="370"/>
        <end position="386"/>
    </location>
</feature>
<dbReference type="Proteomes" id="UP000193144">
    <property type="component" value="Unassembled WGS sequence"/>
</dbReference>
<dbReference type="GO" id="GO:0005634">
    <property type="term" value="C:nucleus"/>
    <property type="evidence" value="ECO:0007669"/>
    <property type="project" value="TreeGrafter"/>
</dbReference>
<dbReference type="STRING" id="1231657.A0A1Y1YR57"/>
<comment type="similarity">
    <text evidence="1">Belongs to the gemin-2 family.</text>
</comment>
<keyword evidence="4" id="KW-1185">Reference proteome</keyword>
<proteinExistence type="inferred from homology"/>
<feature type="compositionally biased region" description="Acidic residues" evidence="2">
    <location>
        <begin position="316"/>
        <end position="338"/>
    </location>
</feature>
<feature type="compositionally biased region" description="Basic and acidic residues" evidence="2">
    <location>
        <begin position="451"/>
        <end position="470"/>
    </location>
</feature>
<sequence>MEKSRVNLAVTQDGTSYNKLKRPDDYVAGLARKRPEPEANENLSEEEPQPKRAKQNGSSKRRAAVVDPKEVRVPVDPECGMRFGLPVQDDGYSSDETTNEALAYLRNVRSEAQSIPNVLLAPKALDEAIYNDCVGDMRAYYKDGTWMALDPNPDDDFYASESDSVVDPRPQEQYNKLLLMRYQSLRKKLAQAASADSFKRKSSDATKSPDEHPPRGRHAWLYVLSRQFPTFTQVSRMNQRHVFQGLLYAMHSLDRYDTITKEQSCWLWVLLAKAGEPGTLNYKNVGGLRELAQKAQTLQIRLRDGYLKGQDHYTSDEYDSTGSEMEEDGEMDSEDEETGCCGVLAENDMKVGNGPESEFDTSVLDSEGGLSRDNDPPQDDISEKPSEAPAKQNPKPTEDKEPATLEEARARLLAQLGDRLVQPKVYLSRLEAEEQRQRMRDQQLAIAQGDDFPKPEAKTAQQDRGKDNKSEALVADASKRTEAGEQTHTKPTPRCQESPSSAKMHSPLATDPHEPDMDEMGTETPARDANTRATLDMIITVVAECYGQKDLLGYRDAWA</sequence>